<evidence type="ECO:0000256" key="1">
    <source>
        <dbReference type="SAM" id="MobiDB-lite"/>
    </source>
</evidence>
<dbReference type="RefSeq" id="WP_052791112.1">
    <property type="nucleotide sequence ID" value="NZ_JBHDYT010000003.1"/>
</dbReference>
<geneLocation type="plasmid" evidence="2">
    <name>megaplasmid pMP7017</name>
</geneLocation>
<gene>
    <name evidence="2" type="ORF">B7017_p0026</name>
</gene>
<dbReference type="AlphaFoldDB" id="A0A0A0UW97"/>
<evidence type="ECO:0000313" key="2">
    <source>
        <dbReference type="EMBL" id="AIW55079.1"/>
    </source>
</evidence>
<organism evidence="2">
    <name type="scientific">Bifidobacterium breve</name>
    <dbReference type="NCBI Taxonomy" id="1685"/>
    <lineage>
        <taxon>Bacteria</taxon>
        <taxon>Bacillati</taxon>
        <taxon>Actinomycetota</taxon>
        <taxon>Actinomycetes</taxon>
        <taxon>Bifidobacteriales</taxon>
        <taxon>Bifidobacteriaceae</taxon>
        <taxon>Bifidobacterium</taxon>
    </lineage>
</organism>
<accession>A0A0A0UW97</accession>
<reference evidence="2" key="1">
    <citation type="journal article" date="2015" name="Appl. Environ. Microbiol.">
        <title>Discovery of a conjugative megaplasmid in Bifidobacterium breve.</title>
        <authorList>
            <person name="Bottacini F."/>
            <person name="O'Connell Motherway M."/>
            <person name="Casey E."/>
            <person name="McDonnell B."/>
            <person name="Mahony J."/>
            <person name="Ventura M."/>
            <person name="van Sinderen D."/>
        </authorList>
    </citation>
    <scope>NUCLEOTIDE SEQUENCE</scope>
    <source>
        <strain evidence="2">JCM 7017</strain>
        <plasmid evidence="2">megaplasmid pMP7017</plasmid>
    </source>
</reference>
<name>A0A0A0UW97_BIFBR</name>
<protein>
    <submittedName>
        <fullName evidence="2">Uncharacterized protein</fullName>
    </submittedName>
</protein>
<dbReference type="EMBL" id="KM406416">
    <property type="protein sequence ID" value="AIW55079.1"/>
    <property type="molecule type" value="Genomic_DNA"/>
</dbReference>
<feature type="region of interest" description="Disordered" evidence="1">
    <location>
        <begin position="128"/>
        <end position="176"/>
    </location>
</feature>
<keyword evidence="2" id="KW-0614">Plasmid</keyword>
<sequence>MSRDEALLVLTRIMTHHGFAQVNELQVTCFCDEIKPYVTLPMAIAAVNEYYANPPENGRWMMAGDVNRIVSRHHRAGLPTEAEVTKLLETNRIDDPDAAWQFRRTLFKALRNGRTPQQAIAKALELSEKPMIAARPHTENKALPSKRSPRQPDSARPASLAAAVHSPEELFTNNRK</sequence>
<proteinExistence type="predicted"/>